<dbReference type="EMBL" id="SNWP01000010">
    <property type="protein sequence ID" value="TDO28346.1"/>
    <property type="molecule type" value="Genomic_DNA"/>
</dbReference>
<proteinExistence type="predicted"/>
<evidence type="ECO:0000313" key="2">
    <source>
        <dbReference type="Proteomes" id="UP000295741"/>
    </source>
</evidence>
<accession>A0A4R6J257</accession>
<dbReference type="NCBIfam" id="NF033709">
    <property type="entry name" value="PorV_fam"/>
    <property type="match status" value="1"/>
</dbReference>
<evidence type="ECO:0008006" key="3">
    <source>
        <dbReference type="Google" id="ProtNLM"/>
    </source>
</evidence>
<evidence type="ECO:0000313" key="1">
    <source>
        <dbReference type="EMBL" id="TDO28346.1"/>
    </source>
</evidence>
<protein>
    <recommendedName>
        <fullName evidence="3">Type IX secretion system protein PorQ</fullName>
    </recommendedName>
</protein>
<gene>
    <name evidence="1" type="ORF">BC659_0409</name>
</gene>
<dbReference type="AlphaFoldDB" id="A0A4R6J257"/>
<dbReference type="NCBIfam" id="NF033711">
    <property type="entry name" value="T9SS_PorQ"/>
    <property type="match status" value="1"/>
</dbReference>
<name>A0A4R6J257_9BACT</name>
<dbReference type="RefSeq" id="WP_162847323.1">
    <property type="nucleotide sequence ID" value="NZ_SNWP01000010.1"/>
</dbReference>
<reference evidence="1 2" key="1">
    <citation type="submission" date="2019-03" db="EMBL/GenBank/DDBJ databases">
        <title>Genomic Encyclopedia of Archaeal and Bacterial Type Strains, Phase II (KMG-II): from individual species to whole genera.</title>
        <authorList>
            <person name="Goeker M."/>
        </authorList>
    </citation>
    <scope>NUCLEOTIDE SEQUENCE [LARGE SCALE GENOMIC DNA]</scope>
    <source>
        <strain evidence="1 2">DSM 28323</strain>
    </source>
</reference>
<dbReference type="Proteomes" id="UP000295741">
    <property type="component" value="Unassembled WGS sequence"/>
</dbReference>
<comment type="caution">
    <text evidence="1">The sequence shown here is derived from an EMBL/GenBank/DDBJ whole genome shotgun (WGS) entry which is preliminary data.</text>
</comment>
<organism evidence="1 2">
    <name type="scientific">Sediminibacterium goheungense</name>
    <dbReference type="NCBI Taxonomy" id="1086393"/>
    <lineage>
        <taxon>Bacteria</taxon>
        <taxon>Pseudomonadati</taxon>
        <taxon>Bacteroidota</taxon>
        <taxon>Chitinophagia</taxon>
        <taxon>Chitinophagales</taxon>
        <taxon>Chitinophagaceae</taxon>
        <taxon>Sediminibacterium</taxon>
    </lineage>
</organism>
<keyword evidence="2" id="KW-1185">Reference proteome</keyword>
<sequence length="347" mass="38971">MNVLIRYFIILLSLCITAYTGTTQTLGGNAVFNFLKQPNTAQLSALGGLNISAPGKDIGMAFQNPALLRKDMHQQVNTSFNAFVAGISNYSLTTAWYLEEANTNLGIGVNYFNYGNIDQTDASGNIAGSFRPRDYVVQVMASRNHKEKWWYGATLKFIHSGYGQYRSSGIAMDIALNYHDVDNGLQAAFAVKNIGTQLRTYDGSGRKEELPFDLQAGITKKLQNAPVQFSLNFHDLHRFNNFYNDTSFRAGEGDDDFTQKNTLQKIFNHIVLAAQFFPHEKIELSTGYHFQRRQDLNGFNISNGLNGFTFGTAVLLPKIHIRYATGFYQRQLFHQFSLNFNLKGTAL</sequence>